<comment type="caution">
    <text evidence="1">The sequence shown here is derived from an EMBL/GenBank/DDBJ whole genome shotgun (WGS) entry which is preliminary data.</text>
</comment>
<name>A0A4U8V0N9_STECR</name>
<reference evidence="1 2" key="2">
    <citation type="journal article" date="2019" name="G3 (Bethesda)">
        <title>Hybrid Assembly of the Genome of the Entomopathogenic Nematode Steinernema carpocapsae Identifies the X-Chromosome.</title>
        <authorList>
            <person name="Serra L."/>
            <person name="Macchietto M."/>
            <person name="Macias-Munoz A."/>
            <person name="McGill C.J."/>
            <person name="Rodriguez I.M."/>
            <person name="Rodriguez B."/>
            <person name="Murad R."/>
            <person name="Mortazavi A."/>
        </authorList>
    </citation>
    <scope>NUCLEOTIDE SEQUENCE [LARGE SCALE GENOMIC DNA]</scope>
    <source>
        <strain evidence="1 2">ALL</strain>
    </source>
</reference>
<sequence>MDSQQAVLSLLLPICSSLQTSLHFEGLSLAFSASIVRVEVNFSRPERLEKLKCVRRSNRSGRAGIWLSANLAYFVVLTVRDGPRLPKMPHTEEMLSSSVINGAARAIARGMRILSIKQALLRKRLAEYGTQIRAAFVSAAVKDATIGDRSIYTLDHINLNDLNSTRS</sequence>
<reference evidence="1 2" key="1">
    <citation type="journal article" date="2015" name="Genome Biol.">
        <title>Comparative genomics of Steinernema reveals deeply conserved gene regulatory networks.</title>
        <authorList>
            <person name="Dillman A.R."/>
            <person name="Macchietto M."/>
            <person name="Porter C.F."/>
            <person name="Rogers A."/>
            <person name="Williams B."/>
            <person name="Antoshechkin I."/>
            <person name="Lee M.M."/>
            <person name="Goodwin Z."/>
            <person name="Lu X."/>
            <person name="Lewis E.E."/>
            <person name="Goodrich-Blair H."/>
            <person name="Stock S.P."/>
            <person name="Adams B.J."/>
            <person name="Sternberg P.W."/>
            <person name="Mortazavi A."/>
        </authorList>
    </citation>
    <scope>NUCLEOTIDE SEQUENCE [LARGE SCALE GENOMIC DNA]</scope>
    <source>
        <strain evidence="1 2">ALL</strain>
    </source>
</reference>
<dbReference type="Proteomes" id="UP000298663">
    <property type="component" value="Unassembled WGS sequence"/>
</dbReference>
<dbReference type="EMBL" id="AZBU02000001">
    <property type="protein sequence ID" value="TMS38875.1"/>
    <property type="molecule type" value="Genomic_DNA"/>
</dbReference>
<proteinExistence type="predicted"/>
<evidence type="ECO:0000313" key="1">
    <source>
        <dbReference type="EMBL" id="TMS38875.1"/>
    </source>
</evidence>
<protein>
    <submittedName>
        <fullName evidence="1">Uncharacterized protein</fullName>
    </submittedName>
</protein>
<keyword evidence="2" id="KW-1185">Reference proteome</keyword>
<organism evidence="1 2">
    <name type="scientific">Steinernema carpocapsae</name>
    <name type="common">Entomopathogenic nematode</name>
    <dbReference type="NCBI Taxonomy" id="34508"/>
    <lineage>
        <taxon>Eukaryota</taxon>
        <taxon>Metazoa</taxon>
        <taxon>Ecdysozoa</taxon>
        <taxon>Nematoda</taxon>
        <taxon>Chromadorea</taxon>
        <taxon>Rhabditida</taxon>
        <taxon>Tylenchina</taxon>
        <taxon>Panagrolaimomorpha</taxon>
        <taxon>Strongyloidoidea</taxon>
        <taxon>Steinernematidae</taxon>
        <taxon>Steinernema</taxon>
    </lineage>
</organism>
<accession>A0A4U8V0N9</accession>
<gene>
    <name evidence="1" type="ORF">L596_005504</name>
</gene>
<dbReference type="AlphaFoldDB" id="A0A4U8V0N9"/>
<evidence type="ECO:0000313" key="2">
    <source>
        <dbReference type="Proteomes" id="UP000298663"/>
    </source>
</evidence>